<proteinExistence type="predicted"/>
<dbReference type="InterPro" id="IPR001357">
    <property type="entry name" value="BRCT_dom"/>
</dbReference>
<accession>A0ABI7X2Z9</accession>
<keyword evidence="4" id="KW-1185">Reference proteome</keyword>
<reference evidence="3" key="3">
    <citation type="submission" date="2025-09" db="UniProtKB">
        <authorList>
            <consortium name="Ensembl"/>
        </authorList>
    </citation>
    <scope>IDENTIFICATION</scope>
    <source>
        <strain evidence="3">breed Abyssinian</strain>
    </source>
</reference>
<reference evidence="3" key="2">
    <citation type="submission" date="2025-08" db="UniProtKB">
        <authorList>
            <consortium name="Ensembl"/>
        </authorList>
    </citation>
    <scope>IDENTIFICATION</scope>
    <source>
        <strain evidence="3">breed Abyssinian</strain>
    </source>
</reference>
<organism evidence="3 4">
    <name type="scientific">Felis catus</name>
    <name type="common">Cat</name>
    <name type="synonym">Felis silvestris catus</name>
    <dbReference type="NCBI Taxonomy" id="9685"/>
    <lineage>
        <taxon>Eukaryota</taxon>
        <taxon>Metazoa</taxon>
        <taxon>Chordata</taxon>
        <taxon>Craniata</taxon>
        <taxon>Vertebrata</taxon>
        <taxon>Euteleostomi</taxon>
        <taxon>Mammalia</taxon>
        <taxon>Eutheria</taxon>
        <taxon>Laurasiatheria</taxon>
        <taxon>Carnivora</taxon>
        <taxon>Feliformia</taxon>
        <taxon>Felidae</taxon>
        <taxon>Felinae</taxon>
        <taxon>Felis</taxon>
    </lineage>
</organism>
<dbReference type="Proteomes" id="UP000823872">
    <property type="component" value="Chromosome D2"/>
</dbReference>
<evidence type="ECO:0000259" key="2">
    <source>
        <dbReference type="PROSITE" id="PS50172"/>
    </source>
</evidence>
<dbReference type="Ensembl" id="ENSFCTT00005024724.1">
    <property type="protein sequence ID" value="ENSFCTP00005016092.1"/>
    <property type="gene ID" value="ENSFCTG00005008816.1"/>
</dbReference>
<dbReference type="PROSITE" id="PS50172">
    <property type="entry name" value="BRCT"/>
    <property type="match status" value="1"/>
</dbReference>
<dbReference type="InterPro" id="IPR036420">
    <property type="entry name" value="BRCT_dom_sf"/>
</dbReference>
<feature type="domain" description="BRCT" evidence="2">
    <location>
        <begin position="1"/>
        <end position="44"/>
    </location>
</feature>
<dbReference type="Gene3D" id="3.40.50.10190">
    <property type="entry name" value="BRCT domain"/>
    <property type="match status" value="1"/>
</dbReference>
<feature type="region of interest" description="Disordered" evidence="1">
    <location>
        <begin position="107"/>
        <end position="171"/>
    </location>
</feature>
<reference evidence="3 4" key="1">
    <citation type="submission" date="2021-02" db="EMBL/GenBank/DDBJ databases">
        <title>Safari Cat Assemblies.</title>
        <authorList>
            <person name="Bredemeyer K.R."/>
            <person name="Murphy W.J."/>
        </authorList>
    </citation>
    <scope>NUCLEOTIDE SEQUENCE [LARGE SCALE GENOMIC DNA]</scope>
</reference>
<evidence type="ECO:0000256" key="1">
    <source>
        <dbReference type="SAM" id="MobiDB-lite"/>
    </source>
</evidence>
<evidence type="ECO:0000313" key="4">
    <source>
        <dbReference type="Proteomes" id="UP000823872"/>
    </source>
</evidence>
<name>A0ABI7X2Z9_FELCA</name>
<feature type="compositionally biased region" description="Polar residues" evidence="1">
    <location>
        <begin position="107"/>
        <end position="117"/>
    </location>
</feature>
<dbReference type="GeneTree" id="ENSGT00940000158515"/>
<gene>
    <name evidence="3" type="primary">POLL</name>
</gene>
<protein>
    <submittedName>
        <fullName evidence="3">DNA polymerase lambda</fullName>
    </submittedName>
</protein>
<evidence type="ECO:0000313" key="3">
    <source>
        <dbReference type="Ensembl" id="ENSFCTP00005016092.1"/>
    </source>
</evidence>
<sequence>MDCERALRLLRLPRLPQGAQLVKSTWLSLCLQERRLVDTAGFSIYIPNSLALMMKPVMGKRTRLAQLIWKPLSVATTPHPLREMMNQAQPLRAWISGSVHSLRARRQLTTTPTSQRSWKCWPKPTMFRETSGGPWAMPRPSMPSRASTSLSPPTRKPSVSPGLESGWPRKS</sequence>